<dbReference type="SMART" id="SM00350">
    <property type="entry name" value="MCM"/>
    <property type="match status" value="1"/>
</dbReference>
<gene>
    <name evidence="14" type="ORF">R3P38DRAFT_2594805</name>
</gene>
<evidence type="ECO:0000256" key="6">
    <source>
        <dbReference type="ARBA" id="ARBA00022806"/>
    </source>
</evidence>
<evidence type="ECO:0000256" key="3">
    <source>
        <dbReference type="ARBA" id="ARBA00022705"/>
    </source>
</evidence>
<evidence type="ECO:0000313" key="15">
    <source>
        <dbReference type="Proteomes" id="UP001362999"/>
    </source>
</evidence>
<dbReference type="PROSITE" id="PS00847">
    <property type="entry name" value="MCM_1"/>
    <property type="match status" value="1"/>
</dbReference>
<keyword evidence="7 10" id="KW-0067">ATP-binding</keyword>
<dbReference type="Gene3D" id="2.20.28.10">
    <property type="match status" value="1"/>
</dbReference>
<keyword evidence="3 11" id="KW-0235">DNA replication</keyword>
<keyword evidence="5 11" id="KW-0378">Hydrolase</keyword>
<keyword evidence="6 11" id="KW-0347">Helicase</keyword>
<dbReference type="GO" id="GO:0017116">
    <property type="term" value="F:single-stranded DNA helicase activity"/>
    <property type="evidence" value="ECO:0007669"/>
    <property type="project" value="TreeGrafter"/>
</dbReference>
<feature type="region of interest" description="Disordered" evidence="12">
    <location>
        <begin position="681"/>
        <end position="754"/>
    </location>
</feature>
<comment type="subunit">
    <text evidence="11">Component of the MCM2-7 complex.</text>
</comment>
<dbReference type="InterPro" id="IPR033762">
    <property type="entry name" value="MCM_OB"/>
</dbReference>
<proteinExistence type="inferred from homology"/>
<dbReference type="GO" id="GO:0000727">
    <property type="term" value="P:double-strand break repair via break-induced replication"/>
    <property type="evidence" value="ECO:0007669"/>
    <property type="project" value="TreeGrafter"/>
</dbReference>
<dbReference type="InterPro" id="IPR012340">
    <property type="entry name" value="NA-bd_OB-fold"/>
</dbReference>
<dbReference type="SUPFAM" id="SSF50249">
    <property type="entry name" value="Nucleic acid-binding proteins"/>
    <property type="match status" value="1"/>
</dbReference>
<dbReference type="InterPro" id="IPR008046">
    <property type="entry name" value="Mcm3"/>
</dbReference>
<comment type="caution">
    <text evidence="14">The sequence shown here is derived from an EMBL/GenBank/DDBJ whole genome shotgun (WGS) entry which is preliminary data.</text>
</comment>
<comment type="function">
    <text evidence="11">Acts as component of the MCM2-7 complex (MCM complex) which is the replicative helicase essential for 'once per cell cycle' DNA replication initiation and elongation in eukaryotic cells. The active ATPase sites in the MCM2-7 ring are formed through the interaction surfaces of two neighboring subunits such that a critical structure of a conserved arginine finger motif is provided in trans relative to the ATP-binding site of the Walker A box of the adjacent subunit. The six ATPase active sites, however, are likely to contribute differentially to the complex helicase activity.</text>
</comment>
<keyword evidence="9 11" id="KW-0539">Nucleus</keyword>
<dbReference type="Pfam" id="PF17207">
    <property type="entry name" value="MCM_OB"/>
    <property type="match status" value="1"/>
</dbReference>
<dbReference type="Gene3D" id="3.30.1640.10">
    <property type="entry name" value="mini-chromosome maintenance (MCM) complex, chain A, domain 1"/>
    <property type="match status" value="1"/>
</dbReference>
<dbReference type="Pfam" id="PF14551">
    <property type="entry name" value="MCM_N"/>
    <property type="match status" value="1"/>
</dbReference>
<evidence type="ECO:0000256" key="2">
    <source>
        <dbReference type="ARBA" id="ARBA00008010"/>
    </source>
</evidence>
<sequence length="851" mass="93620">MSAPVDEQQKVTDRANVFDAFLTHNFDGPADNYKYREEIRNMLRSDQTRLLVNIDDLRDYNRDFANGLLKHPADYLPAFEQALLEVIKRQPDSDKHKVDAKNYRIGFNGSFGDHHVSPRTLHSAHLGKMISVEGIITRCSLVRPKMLKSVHYCQKTRVFHSRVYRDATTSTSNEPPSTSVTPQNDEDGNKLQVEFGFSVFQDHQRISMQEMPERAPAGQLPRSIDIIMDDDLVDRCKPGDRIQLVGVFKSVGGGASGAFKSLILANNINLLSSKIGGGIAQTPLTSNDIRNINQFAKRTNIFQQLSTSLAPSIYGHEFIKKAVLLLLLGGAEKNLPNGTHIRGDINMLMVGDPSTAKSQILRFVLGTAPLAIATTGRGSSGVGLTAAVTTDKETGERRLEAGAMVLADRGVVCIDEFDKMSDIDRVAIHEVMEQQTVTIAKAGIHTSLNARCSVVAAANPIYGQYDIHKDPHKNIALPDSLLSRFDLLFIVTDDVEETRDRMIADHVLRLHRYLPPGVEEGTPVQDNLSQPLSVDGPEATAEADAEETSPFEKFDPLLHFGVAAAATGRTTRSKSKKQQPDQIFSLAFIKKYIQYAKTKPAPVLSKGAADHIVNVYATLRNEALEGNRKKTSPLTARTLETLIRLATAHAKARLSAKVEEKDAMQAEEIMRFALFKEVPKRERRKKRKLNTGGASRDDDSDAEGEDDESEEEPATPARMSIPPQTPAKAKAKATPTPEPQPAPTPQAPRTQDTVWGDESQDVTMDVDETTGGNEEGAQIAAERLQLFRTQLARAMPTFQEQEAIPFDTVLQGVNRGLDLDALFGTVEAKAALVAMDEASEIMFSGDLIYPV</sequence>
<feature type="compositionally biased region" description="Low complexity" evidence="12">
    <location>
        <begin position="726"/>
        <end position="735"/>
    </location>
</feature>
<dbReference type="GO" id="GO:0006279">
    <property type="term" value="P:premeiotic DNA replication"/>
    <property type="evidence" value="ECO:0007669"/>
    <property type="project" value="UniProtKB-ARBA"/>
</dbReference>
<dbReference type="InterPro" id="IPR056575">
    <property type="entry name" value="WH_MCM3_C"/>
</dbReference>
<dbReference type="InterPro" id="IPR027925">
    <property type="entry name" value="MCM_N"/>
</dbReference>
<dbReference type="Pfam" id="PF00493">
    <property type="entry name" value="MCM"/>
    <property type="match status" value="1"/>
</dbReference>
<dbReference type="EMBL" id="JAWWNJ010000001">
    <property type="protein sequence ID" value="KAK7064594.1"/>
    <property type="molecule type" value="Genomic_DNA"/>
</dbReference>
<dbReference type="Gene3D" id="3.40.50.300">
    <property type="entry name" value="P-loop containing nucleotide triphosphate hydrolases"/>
    <property type="match status" value="1"/>
</dbReference>
<evidence type="ECO:0000256" key="7">
    <source>
        <dbReference type="ARBA" id="ARBA00022840"/>
    </source>
</evidence>
<comment type="subcellular location">
    <subcellularLocation>
        <location evidence="1 11">Nucleus</location>
    </subcellularLocation>
</comment>
<dbReference type="PRINTS" id="PR01657">
    <property type="entry name" value="MCMFAMILY"/>
</dbReference>
<dbReference type="Pfam" id="PF17855">
    <property type="entry name" value="MCM_lid"/>
    <property type="match status" value="1"/>
</dbReference>
<dbReference type="GO" id="GO:1902975">
    <property type="term" value="P:mitotic DNA replication initiation"/>
    <property type="evidence" value="ECO:0007669"/>
    <property type="project" value="TreeGrafter"/>
</dbReference>
<dbReference type="EC" id="3.6.4.12" evidence="11"/>
<feature type="region of interest" description="Disordered" evidence="12">
    <location>
        <begin position="519"/>
        <end position="548"/>
    </location>
</feature>
<dbReference type="Gene3D" id="2.40.50.140">
    <property type="entry name" value="Nucleic acid-binding proteins"/>
    <property type="match status" value="1"/>
</dbReference>
<evidence type="ECO:0000256" key="10">
    <source>
        <dbReference type="RuleBase" id="RU004070"/>
    </source>
</evidence>
<feature type="domain" description="MCM C-terminal AAA(+) ATPase" evidence="13">
    <location>
        <begin position="301"/>
        <end position="507"/>
    </location>
</feature>
<dbReference type="SMART" id="SM00382">
    <property type="entry name" value="AAA"/>
    <property type="match status" value="1"/>
</dbReference>
<reference evidence="14 15" key="1">
    <citation type="journal article" date="2024" name="J Genomics">
        <title>Draft genome sequencing and assembly of Favolaschia claudopus CIRM-BRFM 2984 isolated from oak limbs.</title>
        <authorList>
            <person name="Navarro D."/>
            <person name="Drula E."/>
            <person name="Chaduli D."/>
            <person name="Cazenave R."/>
            <person name="Ahrendt S."/>
            <person name="Wang J."/>
            <person name="Lipzen A."/>
            <person name="Daum C."/>
            <person name="Barry K."/>
            <person name="Grigoriev I.V."/>
            <person name="Favel A."/>
            <person name="Rosso M.N."/>
            <person name="Martin F."/>
        </authorList>
    </citation>
    <scope>NUCLEOTIDE SEQUENCE [LARGE SCALE GENOMIC DNA]</scope>
    <source>
        <strain evidence="14 15">CIRM-BRFM 2984</strain>
    </source>
</reference>
<dbReference type="PRINTS" id="PR01659">
    <property type="entry name" value="MCMPROTEIN3"/>
</dbReference>
<accession>A0AAW0EGJ5</accession>
<dbReference type="GO" id="GO:0005524">
    <property type="term" value="F:ATP binding"/>
    <property type="evidence" value="ECO:0007669"/>
    <property type="project" value="UniProtKB-UniRule"/>
</dbReference>
<dbReference type="PANTHER" id="PTHR11630:SF46">
    <property type="entry name" value="DNA REPLICATION LICENSING FACTOR MCM3-RELATED"/>
    <property type="match status" value="1"/>
</dbReference>
<dbReference type="InterPro" id="IPR001208">
    <property type="entry name" value="MCM_dom"/>
</dbReference>
<dbReference type="InterPro" id="IPR041562">
    <property type="entry name" value="MCM_lid"/>
</dbReference>
<feature type="region of interest" description="Disordered" evidence="12">
    <location>
        <begin position="166"/>
        <end position="188"/>
    </location>
</feature>
<organism evidence="14 15">
    <name type="scientific">Favolaschia claudopus</name>
    <dbReference type="NCBI Taxonomy" id="2862362"/>
    <lineage>
        <taxon>Eukaryota</taxon>
        <taxon>Fungi</taxon>
        <taxon>Dikarya</taxon>
        <taxon>Basidiomycota</taxon>
        <taxon>Agaricomycotina</taxon>
        <taxon>Agaricomycetes</taxon>
        <taxon>Agaricomycetidae</taxon>
        <taxon>Agaricales</taxon>
        <taxon>Marasmiineae</taxon>
        <taxon>Mycenaceae</taxon>
        <taxon>Favolaschia</taxon>
    </lineage>
</organism>
<feature type="compositionally biased region" description="Acidic residues" evidence="12">
    <location>
        <begin position="698"/>
        <end position="713"/>
    </location>
</feature>
<feature type="compositionally biased region" description="Pro residues" evidence="12">
    <location>
        <begin position="736"/>
        <end position="746"/>
    </location>
</feature>
<evidence type="ECO:0000256" key="12">
    <source>
        <dbReference type="SAM" id="MobiDB-lite"/>
    </source>
</evidence>
<dbReference type="SUPFAM" id="SSF52540">
    <property type="entry name" value="P-loop containing nucleoside triphosphate hydrolases"/>
    <property type="match status" value="1"/>
</dbReference>
<evidence type="ECO:0000256" key="11">
    <source>
        <dbReference type="RuleBase" id="RU368061"/>
    </source>
</evidence>
<feature type="compositionally biased region" description="Low complexity" evidence="12">
    <location>
        <begin position="168"/>
        <end position="182"/>
    </location>
</feature>
<dbReference type="GO" id="GO:0042555">
    <property type="term" value="C:MCM complex"/>
    <property type="evidence" value="ECO:0007669"/>
    <property type="project" value="UniProtKB-UniRule"/>
</dbReference>
<dbReference type="InterPro" id="IPR031327">
    <property type="entry name" value="MCM"/>
</dbReference>
<comment type="catalytic activity">
    <reaction evidence="11">
        <text>ATP + H2O = ADP + phosphate + H(+)</text>
        <dbReference type="Rhea" id="RHEA:13065"/>
        <dbReference type="ChEBI" id="CHEBI:15377"/>
        <dbReference type="ChEBI" id="CHEBI:15378"/>
        <dbReference type="ChEBI" id="CHEBI:30616"/>
        <dbReference type="ChEBI" id="CHEBI:43474"/>
        <dbReference type="ChEBI" id="CHEBI:456216"/>
        <dbReference type="EC" id="3.6.4.12"/>
    </reaction>
</comment>
<dbReference type="Pfam" id="PF23191">
    <property type="entry name" value="WHD_MCM3_C"/>
    <property type="match status" value="1"/>
</dbReference>
<keyword evidence="4 10" id="KW-0547">Nucleotide-binding</keyword>
<keyword evidence="8 10" id="KW-0238">DNA-binding</keyword>
<dbReference type="GO" id="GO:0003697">
    <property type="term" value="F:single-stranded DNA binding"/>
    <property type="evidence" value="ECO:0007669"/>
    <property type="project" value="TreeGrafter"/>
</dbReference>
<dbReference type="PANTHER" id="PTHR11630">
    <property type="entry name" value="DNA REPLICATION LICENSING FACTOR MCM FAMILY MEMBER"/>
    <property type="match status" value="1"/>
</dbReference>
<evidence type="ECO:0000259" key="13">
    <source>
        <dbReference type="PROSITE" id="PS50051"/>
    </source>
</evidence>
<dbReference type="InterPro" id="IPR003593">
    <property type="entry name" value="AAA+_ATPase"/>
</dbReference>
<dbReference type="InterPro" id="IPR018525">
    <property type="entry name" value="MCM_CS"/>
</dbReference>
<evidence type="ECO:0000256" key="8">
    <source>
        <dbReference type="ARBA" id="ARBA00023125"/>
    </source>
</evidence>
<keyword evidence="15" id="KW-1185">Reference proteome</keyword>
<dbReference type="GO" id="GO:0005656">
    <property type="term" value="C:nuclear pre-replicative complex"/>
    <property type="evidence" value="ECO:0007669"/>
    <property type="project" value="UniProtKB-ARBA"/>
</dbReference>
<evidence type="ECO:0000256" key="5">
    <source>
        <dbReference type="ARBA" id="ARBA00022801"/>
    </source>
</evidence>
<dbReference type="GO" id="GO:0043596">
    <property type="term" value="C:nuclear replication fork"/>
    <property type="evidence" value="ECO:0007669"/>
    <property type="project" value="UniProtKB-ARBA"/>
</dbReference>
<comment type="similarity">
    <text evidence="2 10">Belongs to the MCM family.</text>
</comment>
<dbReference type="GO" id="GO:0016787">
    <property type="term" value="F:hydrolase activity"/>
    <property type="evidence" value="ECO:0007669"/>
    <property type="project" value="UniProtKB-KW"/>
</dbReference>
<evidence type="ECO:0000256" key="9">
    <source>
        <dbReference type="ARBA" id="ARBA00023242"/>
    </source>
</evidence>
<dbReference type="GO" id="GO:0006271">
    <property type="term" value="P:DNA strand elongation involved in DNA replication"/>
    <property type="evidence" value="ECO:0007669"/>
    <property type="project" value="TreeGrafter"/>
</dbReference>
<dbReference type="AlphaFoldDB" id="A0AAW0EGJ5"/>
<dbReference type="PROSITE" id="PS50051">
    <property type="entry name" value="MCM_2"/>
    <property type="match status" value="1"/>
</dbReference>
<dbReference type="InterPro" id="IPR027417">
    <property type="entry name" value="P-loop_NTPase"/>
</dbReference>
<evidence type="ECO:0000313" key="14">
    <source>
        <dbReference type="EMBL" id="KAK7064594.1"/>
    </source>
</evidence>
<protein>
    <recommendedName>
        <fullName evidence="11">DNA replication licensing factor MCM3</fullName>
        <ecNumber evidence="11">3.6.4.12</ecNumber>
    </recommendedName>
</protein>
<dbReference type="Proteomes" id="UP001362999">
    <property type="component" value="Unassembled WGS sequence"/>
</dbReference>
<name>A0AAW0EGJ5_9AGAR</name>
<evidence type="ECO:0000256" key="4">
    <source>
        <dbReference type="ARBA" id="ARBA00022741"/>
    </source>
</evidence>
<dbReference type="GO" id="GO:0031261">
    <property type="term" value="C:DNA replication preinitiation complex"/>
    <property type="evidence" value="ECO:0007669"/>
    <property type="project" value="UniProtKB-ARBA"/>
</dbReference>
<evidence type="ECO:0000256" key="1">
    <source>
        <dbReference type="ARBA" id="ARBA00004123"/>
    </source>
</evidence>